<dbReference type="Pfam" id="PF13439">
    <property type="entry name" value="Glyco_transf_4"/>
    <property type="match status" value="1"/>
</dbReference>
<dbReference type="PANTHER" id="PTHR12526:SF634">
    <property type="entry name" value="BLL3361 PROTEIN"/>
    <property type="match status" value="1"/>
</dbReference>
<keyword evidence="3" id="KW-1185">Reference proteome</keyword>
<organism evidence="2 3">
    <name type="scientific">Deinococcus aquaticus</name>
    <dbReference type="NCBI Taxonomy" id="328692"/>
    <lineage>
        <taxon>Bacteria</taxon>
        <taxon>Thermotogati</taxon>
        <taxon>Deinococcota</taxon>
        <taxon>Deinococci</taxon>
        <taxon>Deinococcales</taxon>
        <taxon>Deinococcaceae</taxon>
        <taxon>Deinococcus</taxon>
    </lineage>
</organism>
<dbReference type="PANTHER" id="PTHR12526">
    <property type="entry name" value="GLYCOSYLTRANSFERASE"/>
    <property type="match status" value="1"/>
</dbReference>
<evidence type="ECO:0000259" key="1">
    <source>
        <dbReference type="Pfam" id="PF13439"/>
    </source>
</evidence>
<dbReference type="CDD" id="cd03801">
    <property type="entry name" value="GT4_PimA-like"/>
    <property type="match status" value="1"/>
</dbReference>
<name>A0ABY7V0C7_9DEIO</name>
<reference evidence="2 3" key="1">
    <citation type="submission" date="2022-12" db="EMBL/GenBank/DDBJ databases">
        <title>Genome Sequence of Deinococcus aquaticus Type Strain PB314.</title>
        <authorList>
            <person name="Albert C."/>
            <person name="Hill J."/>
            <person name="Boren L."/>
            <person name="Scholz-Ng S."/>
            <person name="Fatema N."/>
            <person name="Grosso R."/>
            <person name="Soboslay E."/>
            <person name="Tuohy J."/>
        </authorList>
    </citation>
    <scope>NUCLEOTIDE SEQUENCE [LARGE SCALE GENOMIC DNA]</scope>
    <source>
        <strain evidence="2 3">PB-314</strain>
    </source>
</reference>
<evidence type="ECO:0000313" key="3">
    <source>
        <dbReference type="Proteomes" id="UP001217044"/>
    </source>
</evidence>
<dbReference type="SUPFAM" id="SSF53756">
    <property type="entry name" value="UDP-Glycosyltransferase/glycogen phosphorylase"/>
    <property type="match status" value="1"/>
</dbReference>
<gene>
    <name evidence="2" type="ORF">M8445_14885</name>
</gene>
<dbReference type="Proteomes" id="UP001217044">
    <property type="component" value="Chromosome"/>
</dbReference>
<dbReference type="EMBL" id="CP115165">
    <property type="protein sequence ID" value="WDA58608.1"/>
    <property type="molecule type" value="Genomic_DNA"/>
</dbReference>
<accession>A0ABY7V0C7</accession>
<evidence type="ECO:0000313" key="2">
    <source>
        <dbReference type="EMBL" id="WDA58608.1"/>
    </source>
</evidence>
<sequence length="365" mass="39620">MTPQHTTRVAFMTDAPRVAGSEVWLLDVLPLLPAHGLNPTVFLPHGEALDELARRFGEAGVPARRYDDLKAITADLNSFDLRVVQAWDPGTYRALDTLRAPRVAVVHDQLDYHYPAGLKGWYRQVYRATKLGGLRRADSVVTVSQWGQAFLQGTMGLPRVGGLTNGVNPDRYQPAPPAGRAALRARLGFSGFTVLVPGRFAPEKNQLAAVLAARHAPDLNFVFAGDMDSSVGSAARTLTRALRLRNVTFLGRRWDLPDLYRAADALLQPTLAENQSLVTLEAMASGLPVVTTPIPAQAELIRDGVDGLLVPPVPHLLARALRAMAAHPDRTAQFGVQARQRVLERHTLTGTAAQVAALLRSCLPD</sequence>
<feature type="domain" description="Glycosyltransferase subfamily 4-like N-terminal" evidence="1">
    <location>
        <begin position="20"/>
        <end position="171"/>
    </location>
</feature>
<dbReference type="InterPro" id="IPR028098">
    <property type="entry name" value="Glyco_trans_4-like_N"/>
</dbReference>
<proteinExistence type="predicted"/>
<dbReference type="Pfam" id="PF13692">
    <property type="entry name" value="Glyco_trans_1_4"/>
    <property type="match status" value="1"/>
</dbReference>
<dbReference type="Gene3D" id="3.40.50.2000">
    <property type="entry name" value="Glycogen Phosphorylase B"/>
    <property type="match status" value="2"/>
</dbReference>
<protein>
    <submittedName>
        <fullName evidence="2">Glycosyltransferase family 4 protein</fullName>
    </submittedName>
</protein>
<dbReference type="RefSeq" id="WP_273988755.1">
    <property type="nucleotide sequence ID" value="NZ_BAABQT010000012.1"/>
</dbReference>